<name>A0ABU7Z360_9MICO</name>
<feature type="chain" id="PRO_5045373307" evidence="2">
    <location>
        <begin position="33"/>
        <end position="259"/>
    </location>
</feature>
<gene>
    <name evidence="3" type="ORF">V5O49_02175</name>
</gene>
<feature type="region of interest" description="Disordered" evidence="1">
    <location>
        <begin position="34"/>
        <end position="64"/>
    </location>
</feature>
<reference evidence="3" key="1">
    <citation type="journal article" date="2024" name="Antonie Van Leeuwenhoek">
        <title>Isoptericola haloaureus sp. nov., a dimorphic actinobacterium isolated from mangrove sediments of southeast India, implicating biosaline agricultural significance through nitrogen fixation and salt tolerance genes.</title>
        <authorList>
            <person name="Prathaban M."/>
            <person name="Prathiviraj R."/>
            <person name="Ravichandran M."/>
            <person name="Natarajan S.D."/>
            <person name="Sobanaa M."/>
            <person name="Hari Krishna Kumar S."/>
            <person name="Chandrasekar V."/>
            <person name="Selvin J."/>
        </authorList>
    </citation>
    <scope>NUCLEOTIDE SEQUENCE</scope>
    <source>
        <strain evidence="3">MP1014</strain>
    </source>
</reference>
<proteinExistence type="predicted"/>
<evidence type="ECO:0000256" key="2">
    <source>
        <dbReference type="SAM" id="SignalP"/>
    </source>
</evidence>
<dbReference type="EMBL" id="JBAGLP010000105">
    <property type="protein sequence ID" value="MEG3613924.1"/>
    <property type="molecule type" value="Genomic_DNA"/>
</dbReference>
<sequence>MRTRLSRTVAAGVGATVLALGTGLVATAPATADIGEPIGTIGEGSSDGENLPDGNLPGVPEPGSAADEWAAWAAAERAEAEATDWEADSAARGCELVEVSIVDEVDAAYNEAMGAPADLATHRVEMVESCEGPAESGGMTLETGDGTASTTAIGSGSDCDSTKGPGTICIYKSSGRIYSSWKYRGSGSVSGFLRIYQISTSASSCYRGSTWLTGPSRTWSSGMTRSISKTRTTYSGYSAHIWKKVWHGHTDWGSTCSRL</sequence>
<dbReference type="RefSeq" id="WP_332900791.1">
    <property type="nucleotide sequence ID" value="NZ_JBAGLP010000105.1"/>
</dbReference>
<accession>A0ABU7Z360</accession>
<evidence type="ECO:0000256" key="1">
    <source>
        <dbReference type="SAM" id="MobiDB-lite"/>
    </source>
</evidence>
<reference evidence="3" key="2">
    <citation type="submission" date="2024-02" db="EMBL/GenBank/DDBJ databases">
        <authorList>
            <person name="Prathaban M."/>
            <person name="Mythili R."/>
            <person name="Sharmila Devi N."/>
            <person name="Sobanaa M."/>
            <person name="Prathiviraj R."/>
            <person name="Selvin J."/>
        </authorList>
    </citation>
    <scope>NUCLEOTIDE SEQUENCE</scope>
    <source>
        <strain evidence="3">MP1014</strain>
    </source>
</reference>
<dbReference type="Proteomes" id="UP001310387">
    <property type="component" value="Unassembled WGS sequence"/>
</dbReference>
<evidence type="ECO:0000313" key="3">
    <source>
        <dbReference type="EMBL" id="MEG3613924.1"/>
    </source>
</evidence>
<keyword evidence="2" id="KW-0732">Signal</keyword>
<organism evidence="3 4">
    <name type="scientific">Isoptericola haloaureus</name>
    <dbReference type="NCBI Taxonomy" id="1542902"/>
    <lineage>
        <taxon>Bacteria</taxon>
        <taxon>Bacillati</taxon>
        <taxon>Actinomycetota</taxon>
        <taxon>Actinomycetes</taxon>
        <taxon>Micrococcales</taxon>
        <taxon>Promicromonosporaceae</taxon>
        <taxon>Isoptericola</taxon>
    </lineage>
</organism>
<evidence type="ECO:0000313" key="4">
    <source>
        <dbReference type="Proteomes" id="UP001310387"/>
    </source>
</evidence>
<feature type="signal peptide" evidence="2">
    <location>
        <begin position="1"/>
        <end position="32"/>
    </location>
</feature>
<comment type="caution">
    <text evidence="3">The sequence shown here is derived from an EMBL/GenBank/DDBJ whole genome shotgun (WGS) entry which is preliminary data.</text>
</comment>
<keyword evidence="4" id="KW-1185">Reference proteome</keyword>
<protein>
    <submittedName>
        <fullName evidence="3">Uncharacterized protein</fullName>
    </submittedName>
</protein>